<accession>A0A379DC82</accession>
<dbReference type="RefSeq" id="WP_004819578.1">
    <property type="nucleotide sequence ID" value="NZ_UGTH01000001.1"/>
</dbReference>
<protein>
    <submittedName>
        <fullName evidence="2">Uncharacterized protein</fullName>
    </submittedName>
</protein>
<organism evidence="2 3">
    <name type="scientific">Peptoniphilus indolicus</name>
    <dbReference type="NCBI Taxonomy" id="33030"/>
    <lineage>
        <taxon>Bacteria</taxon>
        <taxon>Bacillati</taxon>
        <taxon>Bacillota</taxon>
        <taxon>Tissierellia</taxon>
        <taxon>Tissierellales</taxon>
        <taxon>Peptoniphilaceae</taxon>
        <taxon>Peptoniphilus</taxon>
    </lineage>
</organism>
<evidence type="ECO:0000256" key="1">
    <source>
        <dbReference type="SAM" id="Phobius"/>
    </source>
</evidence>
<name>A0A379DC82_9FIRM</name>
<sequence length="123" mass="14125">MENLLIQTPLNSFILLYSFIILSAAVKSYRENQNKYVFVNLFLAVGIKYIFMILALMRMSLPIDFKPITFTYILGQTSFLKAIMAVDLICFIGGVFAYKKKNYKILLTLVFVAVLFQYLGLVL</sequence>
<reference evidence="2 3" key="1">
    <citation type="submission" date="2018-06" db="EMBL/GenBank/DDBJ databases">
        <authorList>
            <consortium name="Pathogen Informatics"/>
            <person name="Doyle S."/>
        </authorList>
    </citation>
    <scope>NUCLEOTIDE SEQUENCE [LARGE SCALE GENOMIC DNA]</scope>
    <source>
        <strain evidence="2 3">NCTC11088</strain>
    </source>
</reference>
<evidence type="ECO:0000313" key="2">
    <source>
        <dbReference type="EMBL" id="SUB75606.1"/>
    </source>
</evidence>
<feature type="transmembrane region" description="Helical" evidence="1">
    <location>
        <begin position="6"/>
        <end position="26"/>
    </location>
</feature>
<keyword evidence="1" id="KW-0472">Membrane</keyword>
<proteinExistence type="predicted"/>
<feature type="transmembrane region" description="Helical" evidence="1">
    <location>
        <begin position="79"/>
        <end position="98"/>
    </location>
</feature>
<dbReference type="Proteomes" id="UP000254777">
    <property type="component" value="Unassembled WGS sequence"/>
</dbReference>
<dbReference type="AlphaFoldDB" id="A0A379DC82"/>
<feature type="transmembrane region" description="Helical" evidence="1">
    <location>
        <begin position="105"/>
        <end position="122"/>
    </location>
</feature>
<gene>
    <name evidence="2" type="ORF">NCTC11088_01404</name>
</gene>
<dbReference type="EMBL" id="UGTH01000001">
    <property type="protein sequence ID" value="SUB75606.1"/>
    <property type="molecule type" value="Genomic_DNA"/>
</dbReference>
<keyword evidence="1" id="KW-1133">Transmembrane helix</keyword>
<feature type="transmembrane region" description="Helical" evidence="1">
    <location>
        <begin position="38"/>
        <end position="59"/>
    </location>
</feature>
<evidence type="ECO:0000313" key="3">
    <source>
        <dbReference type="Proteomes" id="UP000254777"/>
    </source>
</evidence>
<keyword evidence="1" id="KW-0812">Transmembrane</keyword>